<dbReference type="GO" id="GO:0019843">
    <property type="term" value="F:rRNA binding"/>
    <property type="evidence" value="ECO:0007669"/>
    <property type="project" value="UniProtKB-UniRule"/>
</dbReference>
<organism evidence="8 9">
    <name type="scientific">Persephonella hydrogeniphila</name>
    <dbReference type="NCBI Taxonomy" id="198703"/>
    <lineage>
        <taxon>Bacteria</taxon>
        <taxon>Pseudomonadati</taxon>
        <taxon>Aquificota</taxon>
        <taxon>Aquificia</taxon>
        <taxon>Aquificales</taxon>
        <taxon>Hydrogenothermaceae</taxon>
        <taxon>Persephonella</taxon>
    </lineage>
</organism>
<evidence type="ECO:0000256" key="4">
    <source>
        <dbReference type="ARBA" id="ARBA00035206"/>
    </source>
</evidence>
<keyword evidence="5" id="KW-0699">rRNA-binding</keyword>
<comment type="similarity">
    <text evidence="1 5 6">Belongs to the universal ribosomal protein uL24 family.</text>
</comment>
<dbReference type="Proteomes" id="UP000219036">
    <property type="component" value="Unassembled WGS sequence"/>
</dbReference>
<sequence>MVKTKLKKGDTVIVIAGKEKGKTGKIKQILRSNDPNKVRVVIEGVNIGKKHLKHIEGVQEGGIVEIERPIHISNVMYYDEKSGQRVKIGIRIKEEENKVIKERFNRKTGETIDVIWEKEKK</sequence>
<evidence type="ECO:0000313" key="9">
    <source>
        <dbReference type="Proteomes" id="UP000219036"/>
    </source>
</evidence>
<accession>A0A285NND0</accession>
<dbReference type="PROSITE" id="PS01108">
    <property type="entry name" value="RIBOSOMAL_L24"/>
    <property type="match status" value="1"/>
</dbReference>
<dbReference type="GO" id="GO:0005840">
    <property type="term" value="C:ribosome"/>
    <property type="evidence" value="ECO:0007669"/>
    <property type="project" value="UniProtKB-KW"/>
</dbReference>
<keyword evidence="9" id="KW-1185">Reference proteome</keyword>
<dbReference type="OrthoDB" id="9807419at2"/>
<protein>
    <recommendedName>
        <fullName evidence="4 5">Large ribosomal subunit protein uL24</fullName>
    </recommendedName>
</protein>
<evidence type="ECO:0000259" key="7">
    <source>
        <dbReference type="SMART" id="SM00739"/>
    </source>
</evidence>
<dbReference type="InterPro" id="IPR008991">
    <property type="entry name" value="Translation_prot_SH3-like_sf"/>
</dbReference>
<comment type="function">
    <text evidence="5">One of the proteins that surrounds the polypeptide exit tunnel on the outside of the subunit.</text>
</comment>
<dbReference type="CDD" id="cd06089">
    <property type="entry name" value="KOW_RPL26"/>
    <property type="match status" value="1"/>
</dbReference>
<proteinExistence type="inferred from homology"/>
<gene>
    <name evidence="5" type="primary">rplX</name>
    <name evidence="8" type="ORF">SAMN06265182_1972</name>
</gene>
<dbReference type="InterPro" id="IPR014722">
    <property type="entry name" value="Rib_uL2_dom2"/>
</dbReference>
<reference evidence="9" key="1">
    <citation type="submission" date="2017-09" db="EMBL/GenBank/DDBJ databases">
        <authorList>
            <person name="Varghese N."/>
            <person name="Submissions S."/>
        </authorList>
    </citation>
    <scope>NUCLEOTIDE SEQUENCE [LARGE SCALE GENOMIC DNA]</scope>
    <source>
        <strain evidence="9">DSM 15103</strain>
    </source>
</reference>
<name>A0A285NND0_9AQUI</name>
<dbReference type="InterPro" id="IPR005824">
    <property type="entry name" value="KOW"/>
</dbReference>
<comment type="function">
    <text evidence="5">One of two assembly initiator proteins, it binds directly to the 5'-end of the 23S rRNA, where it nucleates assembly of the 50S subunit.</text>
</comment>
<dbReference type="PANTHER" id="PTHR12903">
    <property type="entry name" value="MITOCHONDRIAL RIBOSOMAL PROTEIN L24"/>
    <property type="match status" value="1"/>
</dbReference>
<dbReference type="AlphaFoldDB" id="A0A285NND0"/>
<dbReference type="InterPro" id="IPR005825">
    <property type="entry name" value="Ribosomal_uL24_CS"/>
</dbReference>
<dbReference type="InterPro" id="IPR057264">
    <property type="entry name" value="Ribosomal_uL24_C"/>
</dbReference>
<dbReference type="Pfam" id="PF00467">
    <property type="entry name" value="KOW"/>
    <property type="match status" value="1"/>
</dbReference>
<keyword evidence="5" id="KW-0694">RNA-binding</keyword>
<dbReference type="EMBL" id="OBEI01000012">
    <property type="protein sequence ID" value="SNZ10965.1"/>
    <property type="molecule type" value="Genomic_DNA"/>
</dbReference>
<evidence type="ECO:0000256" key="2">
    <source>
        <dbReference type="ARBA" id="ARBA00022980"/>
    </source>
</evidence>
<evidence type="ECO:0000256" key="3">
    <source>
        <dbReference type="ARBA" id="ARBA00023274"/>
    </source>
</evidence>
<feature type="domain" description="KOW" evidence="7">
    <location>
        <begin position="5"/>
        <end position="32"/>
    </location>
</feature>
<dbReference type="InterPro" id="IPR041988">
    <property type="entry name" value="Ribosomal_uL24_KOW"/>
</dbReference>
<dbReference type="NCBIfam" id="TIGR01079">
    <property type="entry name" value="rplX_bact"/>
    <property type="match status" value="1"/>
</dbReference>
<evidence type="ECO:0000313" key="8">
    <source>
        <dbReference type="EMBL" id="SNZ10965.1"/>
    </source>
</evidence>
<dbReference type="Pfam" id="PF17136">
    <property type="entry name" value="ribosomal_L24"/>
    <property type="match status" value="1"/>
</dbReference>
<dbReference type="RefSeq" id="WP_097001114.1">
    <property type="nucleotide sequence ID" value="NZ_OBEI01000012.1"/>
</dbReference>
<evidence type="ECO:0000256" key="1">
    <source>
        <dbReference type="ARBA" id="ARBA00010618"/>
    </source>
</evidence>
<dbReference type="InterPro" id="IPR003256">
    <property type="entry name" value="Ribosomal_uL24"/>
</dbReference>
<dbReference type="GO" id="GO:0003735">
    <property type="term" value="F:structural constituent of ribosome"/>
    <property type="evidence" value="ECO:0007669"/>
    <property type="project" value="InterPro"/>
</dbReference>
<comment type="subunit">
    <text evidence="5">Part of the 50S ribosomal subunit.</text>
</comment>
<dbReference type="SUPFAM" id="SSF50104">
    <property type="entry name" value="Translation proteins SH3-like domain"/>
    <property type="match status" value="1"/>
</dbReference>
<dbReference type="GO" id="GO:0006412">
    <property type="term" value="P:translation"/>
    <property type="evidence" value="ECO:0007669"/>
    <property type="project" value="UniProtKB-UniRule"/>
</dbReference>
<dbReference type="GO" id="GO:1990904">
    <property type="term" value="C:ribonucleoprotein complex"/>
    <property type="evidence" value="ECO:0007669"/>
    <property type="project" value="UniProtKB-KW"/>
</dbReference>
<evidence type="ECO:0000256" key="5">
    <source>
        <dbReference type="HAMAP-Rule" id="MF_01326"/>
    </source>
</evidence>
<dbReference type="SMART" id="SM00739">
    <property type="entry name" value="KOW"/>
    <property type="match status" value="1"/>
</dbReference>
<keyword evidence="3 5" id="KW-0687">Ribonucleoprotein</keyword>
<dbReference type="HAMAP" id="MF_01326_B">
    <property type="entry name" value="Ribosomal_uL24_B"/>
    <property type="match status" value="1"/>
</dbReference>
<keyword evidence="2 5" id="KW-0689">Ribosomal protein</keyword>
<evidence type="ECO:0000256" key="6">
    <source>
        <dbReference type="RuleBase" id="RU003477"/>
    </source>
</evidence>
<dbReference type="Gene3D" id="2.30.30.30">
    <property type="match status" value="1"/>
</dbReference>